<organism evidence="1 2">
    <name type="scientific">Nyssa sinensis</name>
    <dbReference type="NCBI Taxonomy" id="561372"/>
    <lineage>
        <taxon>Eukaryota</taxon>
        <taxon>Viridiplantae</taxon>
        <taxon>Streptophyta</taxon>
        <taxon>Embryophyta</taxon>
        <taxon>Tracheophyta</taxon>
        <taxon>Spermatophyta</taxon>
        <taxon>Magnoliopsida</taxon>
        <taxon>eudicotyledons</taxon>
        <taxon>Gunneridae</taxon>
        <taxon>Pentapetalae</taxon>
        <taxon>asterids</taxon>
        <taxon>Cornales</taxon>
        <taxon>Nyssaceae</taxon>
        <taxon>Nyssa</taxon>
    </lineage>
</organism>
<dbReference type="Gene3D" id="3.30.930.10">
    <property type="entry name" value="Bira Bifunctional Protein, Domain 2"/>
    <property type="match status" value="1"/>
</dbReference>
<dbReference type="AlphaFoldDB" id="A0A5J5C6U0"/>
<dbReference type="SUPFAM" id="SSF55681">
    <property type="entry name" value="Class II aaRS and biotin synthetases"/>
    <property type="match status" value="1"/>
</dbReference>
<evidence type="ECO:0000313" key="2">
    <source>
        <dbReference type="Proteomes" id="UP000325577"/>
    </source>
</evidence>
<keyword evidence="2" id="KW-1185">Reference proteome</keyword>
<accession>A0A5J5C6U0</accession>
<dbReference type="EMBL" id="CM018031">
    <property type="protein sequence ID" value="KAA8549692.1"/>
    <property type="molecule type" value="Genomic_DNA"/>
</dbReference>
<dbReference type="Proteomes" id="UP000325577">
    <property type="component" value="Linkage Group LG0"/>
</dbReference>
<proteinExistence type="predicted"/>
<sequence>MKHSSDYESMMDMAEEIVTQCTLVVHRKLTIDYQGMDICLERPWRRETMHNLVKEATGLDFIELSNDLKVAKEVAVRTLVEVAVVAHGLPGMDTASIGGVNNRGGRKPLKVMSSNAVVVREDSVLREVLQEGLVDGLSCEINEPVSCKSLAMITPEEQSRKSERQELKRIEISEWVLRNIGGISKFLT</sequence>
<gene>
    <name evidence="1" type="ORF">F0562_001290</name>
</gene>
<dbReference type="InterPro" id="IPR045864">
    <property type="entry name" value="aa-tRNA-synth_II/BPL/LPL"/>
</dbReference>
<protein>
    <submittedName>
        <fullName evidence="1">Uncharacterized protein</fullName>
    </submittedName>
</protein>
<evidence type="ECO:0000313" key="1">
    <source>
        <dbReference type="EMBL" id="KAA8549692.1"/>
    </source>
</evidence>
<name>A0A5J5C6U0_9ASTE</name>
<reference evidence="1 2" key="1">
    <citation type="submission" date="2019-09" db="EMBL/GenBank/DDBJ databases">
        <title>A chromosome-level genome assembly of the Chinese tupelo Nyssa sinensis.</title>
        <authorList>
            <person name="Yang X."/>
            <person name="Kang M."/>
            <person name="Yang Y."/>
            <person name="Xiong H."/>
            <person name="Wang M."/>
            <person name="Zhang Z."/>
            <person name="Wang Z."/>
            <person name="Wu H."/>
            <person name="Ma T."/>
            <person name="Liu J."/>
            <person name="Xi Z."/>
        </authorList>
    </citation>
    <scope>NUCLEOTIDE SEQUENCE [LARGE SCALE GENOMIC DNA]</scope>
    <source>
        <strain evidence="1">J267</strain>
        <tissue evidence="1">Leaf</tissue>
    </source>
</reference>